<gene>
    <name evidence="1" type="ORF">NQG31_08995</name>
</gene>
<reference evidence="1 2" key="1">
    <citation type="submission" date="2022-07" db="EMBL/GenBank/DDBJ databases">
        <title>Genomic and pangenome structural analysis of the polyextremophile Exiguobacterium.</title>
        <authorList>
            <person name="Shen L."/>
        </authorList>
    </citation>
    <scope>NUCLEOTIDE SEQUENCE [LARGE SCALE GENOMIC DNA]</scope>
    <source>
        <strain evidence="1 2">12_1</strain>
    </source>
</reference>
<dbReference type="RefSeq" id="WP_034816411.1">
    <property type="nucleotide sequence ID" value="NZ_JANIEK010000032.1"/>
</dbReference>
<protein>
    <submittedName>
        <fullName evidence="1">Uncharacterized protein</fullName>
    </submittedName>
</protein>
<evidence type="ECO:0000313" key="1">
    <source>
        <dbReference type="EMBL" id="MCT4795681.1"/>
    </source>
</evidence>
<name>A0ABT2KYY2_9BACL</name>
<evidence type="ECO:0000313" key="2">
    <source>
        <dbReference type="Proteomes" id="UP001206821"/>
    </source>
</evidence>
<dbReference type="EMBL" id="JANIEK010000032">
    <property type="protein sequence ID" value="MCT4795681.1"/>
    <property type="molecule type" value="Genomic_DNA"/>
</dbReference>
<keyword evidence="2" id="KW-1185">Reference proteome</keyword>
<organism evidence="1 2">
    <name type="scientific">Exiguobacterium alkaliphilum</name>
    <dbReference type="NCBI Taxonomy" id="1428684"/>
    <lineage>
        <taxon>Bacteria</taxon>
        <taxon>Bacillati</taxon>
        <taxon>Bacillota</taxon>
        <taxon>Bacilli</taxon>
        <taxon>Bacillales</taxon>
        <taxon>Bacillales Family XII. Incertae Sedis</taxon>
        <taxon>Exiguobacterium</taxon>
    </lineage>
</organism>
<accession>A0ABT2KYY2</accession>
<comment type="caution">
    <text evidence="1">The sequence shown here is derived from an EMBL/GenBank/DDBJ whole genome shotgun (WGS) entry which is preliminary data.</text>
</comment>
<proteinExistence type="predicted"/>
<sequence>MEQEKISFSSKIGAEIWGHRFKDGQRGPEYTLEFLNVMAGTGFSLQRKYYNRRKMIEFRQFVYEGEKEGSKGHIAVFDNEKKDLIRERLGINEKQLEDLQTFFKNLTIPLTTPMGKPVDRSWYAQMMYPLHESLLYTEIRVNRDKGKLKSPTYNYERNFFARGGELYYLMLHYGTVDNKELRENIERNMKGLLSNSSGLITVVNQINEAFEEYAFTESAIITKDQPAPLIKDSELKDFISGWEKSEYPLLPATDLKLYQEFAEELNALLTLKIDVYEMFDILTSLITFQLHRYMIHQAEQIVQEKTNYFIDCFEGQNKSIKFLAQDSYRIHEAVVSEAYKKFVEERVAEVFPKDRAEEKIDGWKRSFNDAQKTKVAGYTSFFEELNLNSLHTPKKKKLIEALETPNLEKAEKMLRLRIIELYMEDLSKSQLPIMKTLARDGQFIISGKGAKARYVLHDNILSALVFATLDGEITLPYDDFLRKLYDKYQIIIGEDAAKVSGLYSKEGINLSHFRSNEKKMRQKLKQNGLLQEYSDATALIRNPYFA</sequence>
<dbReference type="Proteomes" id="UP001206821">
    <property type="component" value="Unassembled WGS sequence"/>
</dbReference>